<sequence length="117" mass="13348">MHKPHNGLAPSAPDVYEFSLEDEDAKVFLRPGGASTVSPLSQYIQTEHQHAGLFSMTQDPVRKKRKRCGVCGPCMRTENCSTCNSCVNRKVAHQICKLRKCEELKKKRVTWQDFKRL</sequence>
<protein>
    <recommendedName>
        <fullName evidence="8">CXXC-type domain-containing protein</fullName>
    </recommendedName>
</protein>
<dbReference type="PANTHER" id="PTHR13419:SF0">
    <property type="entry name" value="CXXC-TYPE DOMAIN-CONTAINING PROTEIN"/>
    <property type="match status" value="1"/>
</dbReference>
<evidence type="ECO:0000256" key="4">
    <source>
        <dbReference type="ARBA" id="ARBA00022771"/>
    </source>
</evidence>
<dbReference type="Pfam" id="PF02008">
    <property type="entry name" value="zf-CXXC"/>
    <property type="match status" value="1"/>
</dbReference>
<evidence type="ECO:0000256" key="5">
    <source>
        <dbReference type="ARBA" id="ARBA00022833"/>
    </source>
</evidence>
<dbReference type="AlphaFoldDB" id="A0AA88N0F9"/>
<keyword evidence="6" id="KW-0238">DNA-binding</keyword>
<evidence type="ECO:0000313" key="10">
    <source>
        <dbReference type="Proteomes" id="UP001187315"/>
    </source>
</evidence>
<evidence type="ECO:0000256" key="7">
    <source>
        <dbReference type="PROSITE-ProRule" id="PRU00509"/>
    </source>
</evidence>
<evidence type="ECO:0000256" key="2">
    <source>
        <dbReference type="ARBA" id="ARBA00022490"/>
    </source>
</evidence>
<keyword evidence="4 7" id="KW-0863">Zinc-finger</keyword>
<dbReference type="GO" id="GO:0008327">
    <property type="term" value="F:methyl-CpG binding"/>
    <property type="evidence" value="ECO:0007669"/>
    <property type="project" value="TreeGrafter"/>
</dbReference>
<proteinExistence type="predicted"/>
<feature type="domain" description="CXXC-type" evidence="8">
    <location>
        <begin position="61"/>
        <end position="102"/>
    </location>
</feature>
<keyword evidence="3" id="KW-0479">Metal-binding</keyword>
<evidence type="ECO:0000256" key="3">
    <source>
        <dbReference type="ARBA" id="ARBA00022723"/>
    </source>
</evidence>
<evidence type="ECO:0000256" key="1">
    <source>
        <dbReference type="ARBA" id="ARBA00004496"/>
    </source>
</evidence>
<dbReference type="PANTHER" id="PTHR13419">
    <property type="entry name" value="ZINC FINGER-CONTAINING"/>
    <property type="match status" value="1"/>
</dbReference>
<comment type="caution">
    <text evidence="9">The sequence shown here is derived from an EMBL/GenBank/DDBJ whole genome shotgun (WGS) entry which is preliminary data.</text>
</comment>
<dbReference type="Proteomes" id="UP001187315">
    <property type="component" value="Unassembled WGS sequence"/>
</dbReference>
<gene>
    <name evidence="9" type="ORF">Q7C36_010202</name>
</gene>
<keyword evidence="10" id="KW-1185">Reference proteome</keyword>
<dbReference type="PROSITE" id="PS51058">
    <property type="entry name" value="ZF_CXXC"/>
    <property type="match status" value="1"/>
</dbReference>
<dbReference type="InterPro" id="IPR002857">
    <property type="entry name" value="Znf_CXXC"/>
</dbReference>
<evidence type="ECO:0000256" key="6">
    <source>
        <dbReference type="ARBA" id="ARBA00023125"/>
    </source>
</evidence>
<keyword evidence="2" id="KW-0963">Cytoplasm</keyword>
<accession>A0AA88N0F9</accession>
<evidence type="ECO:0000313" key="9">
    <source>
        <dbReference type="EMBL" id="KAK2845348.1"/>
    </source>
</evidence>
<evidence type="ECO:0000259" key="8">
    <source>
        <dbReference type="PROSITE" id="PS51058"/>
    </source>
</evidence>
<reference evidence="9" key="1">
    <citation type="submission" date="2023-08" db="EMBL/GenBank/DDBJ databases">
        <title>Pelteobagrus vachellii genome.</title>
        <authorList>
            <person name="Liu H."/>
        </authorList>
    </citation>
    <scope>NUCLEOTIDE SEQUENCE</scope>
    <source>
        <strain evidence="9">PRFRI_2022a</strain>
        <tissue evidence="9">Muscle</tissue>
    </source>
</reference>
<dbReference type="GO" id="GO:0005634">
    <property type="term" value="C:nucleus"/>
    <property type="evidence" value="ECO:0007669"/>
    <property type="project" value="TreeGrafter"/>
</dbReference>
<keyword evidence="5" id="KW-0862">Zinc</keyword>
<dbReference type="EMBL" id="JAVHJS010000010">
    <property type="protein sequence ID" value="KAK2845348.1"/>
    <property type="molecule type" value="Genomic_DNA"/>
</dbReference>
<name>A0AA88N0F9_TACVA</name>
<comment type="subcellular location">
    <subcellularLocation>
        <location evidence="1">Cytoplasm</location>
    </subcellularLocation>
</comment>
<dbReference type="GO" id="GO:0008270">
    <property type="term" value="F:zinc ion binding"/>
    <property type="evidence" value="ECO:0007669"/>
    <property type="project" value="UniProtKB-KW"/>
</dbReference>
<dbReference type="InterPro" id="IPR040388">
    <property type="entry name" value="CXXC4/CXXC5"/>
</dbReference>
<organism evidence="9 10">
    <name type="scientific">Tachysurus vachellii</name>
    <name type="common">Darkbarbel catfish</name>
    <name type="synonym">Pelteobagrus vachellii</name>
    <dbReference type="NCBI Taxonomy" id="175792"/>
    <lineage>
        <taxon>Eukaryota</taxon>
        <taxon>Metazoa</taxon>
        <taxon>Chordata</taxon>
        <taxon>Craniata</taxon>
        <taxon>Vertebrata</taxon>
        <taxon>Euteleostomi</taxon>
        <taxon>Actinopterygii</taxon>
        <taxon>Neopterygii</taxon>
        <taxon>Teleostei</taxon>
        <taxon>Ostariophysi</taxon>
        <taxon>Siluriformes</taxon>
        <taxon>Bagridae</taxon>
        <taxon>Tachysurus</taxon>
    </lineage>
</organism>
<dbReference type="GO" id="GO:0005737">
    <property type="term" value="C:cytoplasm"/>
    <property type="evidence" value="ECO:0007669"/>
    <property type="project" value="UniProtKB-SubCell"/>
</dbReference>